<keyword evidence="3" id="KW-0540">Nuclease</keyword>
<dbReference type="CDD" id="cd06260">
    <property type="entry name" value="DUF820-like"/>
    <property type="match status" value="1"/>
</dbReference>
<dbReference type="InterPro" id="IPR008538">
    <property type="entry name" value="Uma2"/>
</dbReference>
<evidence type="ECO:0000256" key="1">
    <source>
        <dbReference type="SAM" id="MobiDB-lite"/>
    </source>
</evidence>
<comment type="caution">
    <text evidence="3">The sequence shown here is derived from an EMBL/GenBank/DDBJ whole genome shotgun (WGS) entry which is preliminary data.</text>
</comment>
<dbReference type="GO" id="GO:0004519">
    <property type="term" value="F:endonuclease activity"/>
    <property type="evidence" value="ECO:0007669"/>
    <property type="project" value="UniProtKB-KW"/>
</dbReference>
<sequence>MSAATLPPALEQSSGEPPEEAWPSWIVPPVDGFTSADLDRLPGLPRHTELLNGSLVFVSPPGAWHSLVMFFLRSVLRSAAPDGWRVTHEMTAWLDDRNRPEPDVLVVAESAMRPDKTETFYRPEDIALAIEIVSPESVERDHEVKPPKYARAGIKHLWLIERDGEAAVAYVYTLDPTTGDYSLIGTYRDRLKVSVPFDIDIDFGTLDDFR</sequence>
<accession>A0ABN2T513</accession>
<dbReference type="InterPro" id="IPR011335">
    <property type="entry name" value="Restrct_endonuc-II-like"/>
</dbReference>
<organism evidence="3 4">
    <name type="scientific">Catenulispora subtropica</name>
    <dbReference type="NCBI Taxonomy" id="450798"/>
    <lineage>
        <taxon>Bacteria</taxon>
        <taxon>Bacillati</taxon>
        <taxon>Actinomycetota</taxon>
        <taxon>Actinomycetes</taxon>
        <taxon>Catenulisporales</taxon>
        <taxon>Catenulisporaceae</taxon>
        <taxon>Catenulispora</taxon>
    </lineage>
</organism>
<dbReference type="EMBL" id="BAAAQM010000063">
    <property type="protein sequence ID" value="GAA1998862.1"/>
    <property type="molecule type" value="Genomic_DNA"/>
</dbReference>
<feature type="region of interest" description="Disordered" evidence="1">
    <location>
        <begin position="1"/>
        <end position="22"/>
    </location>
</feature>
<dbReference type="Gene3D" id="3.90.1570.10">
    <property type="entry name" value="tt1808, chain A"/>
    <property type="match status" value="1"/>
</dbReference>
<dbReference type="PANTHER" id="PTHR35400:SF3">
    <property type="entry name" value="SLL1072 PROTEIN"/>
    <property type="match status" value="1"/>
</dbReference>
<gene>
    <name evidence="3" type="ORF">GCM10009838_75280</name>
</gene>
<keyword evidence="3" id="KW-0378">Hydrolase</keyword>
<protein>
    <submittedName>
        <fullName evidence="3">Uma2 family endonuclease</fullName>
    </submittedName>
</protein>
<dbReference type="Pfam" id="PF05685">
    <property type="entry name" value="Uma2"/>
    <property type="match status" value="1"/>
</dbReference>
<feature type="domain" description="Putative restriction endonuclease" evidence="2">
    <location>
        <begin position="37"/>
        <end position="187"/>
    </location>
</feature>
<reference evidence="3 4" key="1">
    <citation type="journal article" date="2019" name="Int. J. Syst. Evol. Microbiol.">
        <title>The Global Catalogue of Microorganisms (GCM) 10K type strain sequencing project: providing services to taxonomists for standard genome sequencing and annotation.</title>
        <authorList>
            <consortium name="The Broad Institute Genomics Platform"/>
            <consortium name="The Broad Institute Genome Sequencing Center for Infectious Disease"/>
            <person name="Wu L."/>
            <person name="Ma J."/>
        </authorList>
    </citation>
    <scope>NUCLEOTIDE SEQUENCE [LARGE SCALE GENOMIC DNA]</scope>
    <source>
        <strain evidence="3 4">JCM 16013</strain>
    </source>
</reference>
<dbReference type="Proteomes" id="UP001499854">
    <property type="component" value="Unassembled WGS sequence"/>
</dbReference>
<dbReference type="SUPFAM" id="SSF52980">
    <property type="entry name" value="Restriction endonuclease-like"/>
    <property type="match status" value="1"/>
</dbReference>
<dbReference type="RefSeq" id="WP_344661980.1">
    <property type="nucleotide sequence ID" value="NZ_BAAAQM010000063.1"/>
</dbReference>
<evidence type="ECO:0000313" key="3">
    <source>
        <dbReference type="EMBL" id="GAA1998862.1"/>
    </source>
</evidence>
<dbReference type="PANTHER" id="PTHR35400">
    <property type="entry name" value="SLR1083 PROTEIN"/>
    <property type="match status" value="1"/>
</dbReference>
<evidence type="ECO:0000259" key="2">
    <source>
        <dbReference type="Pfam" id="PF05685"/>
    </source>
</evidence>
<evidence type="ECO:0000313" key="4">
    <source>
        <dbReference type="Proteomes" id="UP001499854"/>
    </source>
</evidence>
<keyword evidence="4" id="KW-1185">Reference proteome</keyword>
<dbReference type="InterPro" id="IPR012296">
    <property type="entry name" value="Nuclease_put_TT1808"/>
</dbReference>
<proteinExistence type="predicted"/>
<keyword evidence="3" id="KW-0255">Endonuclease</keyword>
<name>A0ABN2T513_9ACTN</name>